<evidence type="ECO:0000313" key="5">
    <source>
        <dbReference type="EMBL" id="MBB4053286.1"/>
    </source>
</evidence>
<reference evidence="5 6" key="1">
    <citation type="submission" date="2020-08" db="EMBL/GenBank/DDBJ databases">
        <title>Genomic Encyclopedia of Type Strains, Phase IV (KMG-IV): sequencing the most valuable type-strain genomes for metagenomic binning, comparative biology and taxonomic classification.</title>
        <authorList>
            <person name="Goeker M."/>
        </authorList>
    </citation>
    <scope>NUCLEOTIDE SEQUENCE [LARGE SCALE GENOMIC DNA]</scope>
    <source>
        <strain evidence="5 6">DSM 23447</strain>
    </source>
</reference>
<dbReference type="EMBL" id="JACIEW010000007">
    <property type="protein sequence ID" value="MBB4053286.1"/>
    <property type="molecule type" value="Genomic_DNA"/>
</dbReference>
<keyword evidence="6" id="KW-1185">Reference proteome</keyword>
<name>A0A7W6IQF9_9HYPH</name>
<dbReference type="PRINTS" id="PR00080">
    <property type="entry name" value="SDRFAMILY"/>
</dbReference>
<evidence type="ECO:0000256" key="1">
    <source>
        <dbReference type="ARBA" id="ARBA00006484"/>
    </source>
</evidence>
<dbReference type="SUPFAM" id="SSF51735">
    <property type="entry name" value="NAD(P)-binding Rossmann-fold domains"/>
    <property type="match status" value="1"/>
</dbReference>
<dbReference type="CDD" id="cd05233">
    <property type="entry name" value="SDR_c"/>
    <property type="match status" value="1"/>
</dbReference>
<comment type="similarity">
    <text evidence="1 3">Belongs to the short-chain dehydrogenases/reductases (SDR) family.</text>
</comment>
<evidence type="ECO:0000256" key="2">
    <source>
        <dbReference type="ARBA" id="ARBA00023002"/>
    </source>
</evidence>
<dbReference type="InterPro" id="IPR002347">
    <property type="entry name" value="SDR_fam"/>
</dbReference>
<sequence length="243" mass="24995">MITGANRGIGAAIVDLFARKGAHLAMVNRRPAAPSGNAGVVEVLCDLADWSAVPVAIGAVRAELGGIDILINNAGTIEPIARVEDSDPAAWASVVQTNLVGAFAVTHAVLPAMLEAGGGTIVNVSSGAAIAPLEGWSHYCASKAGLCALTACLDLELRAKGIRALGISPGTVATDMQGAIRRSGLNPVSRLDANVHIAPLWVAQAIAWLSTPEADRFLGTDFSLKTEEGRRLAGLPHSRVSRS</sequence>
<evidence type="ECO:0000256" key="3">
    <source>
        <dbReference type="RuleBase" id="RU000363"/>
    </source>
</evidence>
<evidence type="ECO:0000313" key="6">
    <source>
        <dbReference type="Proteomes" id="UP000547011"/>
    </source>
</evidence>
<keyword evidence="2" id="KW-0560">Oxidoreductase</keyword>
<dbReference type="PANTHER" id="PTHR43669">
    <property type="entry name" value="5-KETO-D-GLUCONATE 5-REDUCTASE"/>
    <property type="match status" value="1"/>
</dbReference>
<feature type="domain" description="Ketoreductase" evidence="4">
    <location>
        <begin position="1"/>
        <end position="168"/>
    </location>
</feature>
<dbReference type="GO" id="GO:0016491">
    <property type="term" value="F:oxidoreductase activity"/>
    <property type="evidence" value="ECO:0007669"/>
    <property type="project" value="UniProtKB-KW"/>
</dbReference>
<dbReference type="InterPro" id="IPR057326">
    <property type="entry name" value="KR_dom"/>
</dbReference>
<accession>A0A7W6IQF9</accession>
<proteinExistence type="inferred from homology"/>
<dbReference type="RefSeq" id="WP_253560246.1">
    <property type="nucleotide sequence ID" value="NZ_JACIEW010000007.1"/>
</dbReference>
<dbReference type="PANTHER" id="PTHR43669:SF3">
    <property type="entry name" value="ALCOHOL DEHYDROGENASE, PUTATIVE (AFU_ORTHOLOGUE AFUA_3G03445)-RELATED"/>
    <property type="match status" value="1"/>
</dbReference>
<dbReference type="SMART" id="SM00822">
    <property type="entry name" value="PKS_KR"/>
    <property type="match status" value="1"/>
</dbReference>
<gene>
    <name evidence="5" type="ORF">GGR20_002943</name>
</gene>
<dbReference type="Proteomes" id="UP000547011">
    <property type="component" value="Unassembled WGS sequence"/>
</dbReference>
<dbReference type="InterPro" id="IPR036291">
    <property type="entry name" value="NAD(P)-bd_dom_sf"/>
</dbReference>
<dbReference type="Gene3D" id="3.40.50.720">
    <property type="entry name" value="NAD(P)-binding Rossmann-like Domain"/>
    <property type="match status" value="1"/>
</dbReference>
<dbReference type="PRINTS" id="PR00081">
    <property type="entry name" value="GDHRDH"/>
</dbReference>
<comment type="caution">
    <text evidence="5">The sequence shown here is derived from an EMBL/GenBank/DDBJ whole genome shotgun (WGS) entry which is preliminary data.</text>
</comment>
<dbReference type="Pfam" id="PF00106">
    <property type="entry name" value="adh_short"/>
    <property type="match status" value="1"/>
</dbReference>
<dbReference type="AlphaFoldDB" id="A0A7W6IQF9"/>
<protein>
    <submittedName>
        <fullName evidence="5">NAD(P)-dependent dehydrogenase (Short-subunit alcohol dehydrogenase family)</fullName>
    </submittedName>
</protein>
<evidence type="ECO:0000259" key="4">
    <source>
        <dbReference type="SMART" id="SM00822"/>
    </source>
</evidence>
<organism evidence="5 6">
    <name type="scientific">Devosia subaequoris</name>
    <dbReference type="NCBI Taxonomy" id="395930"/>
    <lineage>
        <taxon>Bacteria</taxon>
        <taxon>Pseudomonadati</taxon>
        <taxon>Pseudomonadota</taxon>
        <taxon>Alphaproteobacteria</taxon>
        <taxon>Hyphomicrobiales</taxon>
        <taxon>Devosiaceae</taxon>
        <taxon>Devosia</taxon>
    </lineage>
</organism>